<evidence type="ECO:0000256" key="6">
    <source>
        <dbReference type="ARBA" id="ARBA00023136"/>
    </source>
</evidence>
<dbReference type="EMBL" id="BART01002312">
    <property type="protein sequence ID" value="GAG59631.1"/>
    <property type="molecule type" value="Genomic_DNA"/>
</dbReference>
<dbReference type="SUPFAM" id="SSF52540">
    <property type="entry name" value="P-loop containing nucleoside triphosphate hydrolases"/>
    <property type="match status" value="1"/>
</dbReference>
<keyword evidence="4" id="KW-0997">Cell inner membrane</keyword>
<evidence type="ECO:0000256" key="3">
    <source>
        <dbReference type="ARBA" id="ARBA00022475"/>
    </source>
</evidence>
<comment type="caution">
    <text evidence="8">The sequence shown here is derived from an EMBL/GenBank/DDBJ whole genome shotgun (WGS) entry which is preliminary data.</text>
</comment>
<sequence length="69" mass="7319">MNEKNKTILKIKDLEVLYPTRVGLVKAVDNVGLELKRGETLGLVGESGCGKSTLGFSILGLIPPPGKIV</sequence>
<protein>
    <recommendedName>
        <fullName evidence="7">ABC transporter domain-containing protein</fullName>
    </recommendedName>
</protein>
<organism evidence="8">
    <name type="scientific">marine sediment metagenome</name>
    <dbReference type="NCBI Taxonomy" id="412755"/>
    <lineage>
        <taxon>unclassified sequences</taxon>
        <taxon>metagenomes</taxon>
        <taxon>ecological metagenomes</taxon>
    </lineage>
</organism>
<evidence type="ECO:0000256" key="4">
    <source>
        <dbReference type="ARBA" id="ARBA00022519"/>
    </source>
</evidence>
<accession>X1AHZ4</accession>
<evidence type="ECO:0000313" key="8">
    <source>
        <dbReference type="EMBL" id="GAG59631.1"/>
    </source>
</evidence>
<keyword evidence="5" id="KW-1278">Translocase</keyword>
<evidence type="ECO:0000259" key="7">
    <source>
        <dbReference type="Pfam" id="PF00005"/>
    </source>
</evidence>
<keyword evidence="6" id="KW-0472">Membrane</keyword>
<dbReference type="AlphaFoldDB" id="X1AHZ4"/>
<evidence type="ECO:0000256" key="1">
    <source>
        <dbReference type="ARBA" id="ARBA00004370"/>
    </source>
</evidence>
<evidence type="ECO:0000256" key="2">
    <source>
        <dbReference type="ARBA" id="ARBA00022448"/>
    </source>
</evidence>
<reference evidence="8" key="1">
    <citation type="journal article" date="2014" name="Front. Microbiol.">
        <title>High frequency of phylogenetically diverse reductive dehalogenase-homologous genes in deep subseafloor sedimentary metagenomes.</title>
        <authorList>
            <person name="Kawai M."/>
            <person name="Futagami T."/>
            <person name="Toyoda A."/>
            <person name="Takaki Y."/>
            <person name="Nishi S."/>
            <person name="Hori S."/>
            <person name="Arai W."/>
            <person name="Tsubouchi T."/>
            <person name="Morono Y."/>
            <person name="Uchiyama I."/>
            <person name="Ito T."/>
            <person name="Fujiyama A."/>
            <person name="Inagaki F."/>
            <person name="Takami H."/>
        </authorList>
    </citation>
    <scope>NUCLEOTIDE SEQUENCE</scope>
    <source>
        <strain evidence="8">Expedition CK06-06</strain>
    </source>
</reference>
<keyword evidence="2" id="KW-0813">Transport</keyword>
<proteinExistence type="predicted"/>
<dbReference type="GO" id="GO:0016887">
    <property type="term" value="F:ATP hydrolysis activity"/>
    <property type="evidence" value="ECO:0007669"/>
    <property type="project" value="InterPro"/>
</dbReference>
<gene>
    <name evidence="8" type="ORF">S01H4_07163</name>
</gene>
<dbReference type="Pfam" id="PF00005">
    <property type="entry name" value="ABC_tran"/>
    <property type="match status" value="1"/>
</dbReference>
<dbReference type="InterPro" id="IPR050388">
    <property type="entry name" value="ABC_Ni/Peptide_Import"/>
</dbReference>
<dbReference type="InterPro" id="IPR027417">
    <property type="entry name" value="P-loop_NTPase"/>
</dbReference>
<dbReference type="PANTHER" id="PTHR43297">
    <property type="entry name" value="OLIGOPEPTIDE TRANSPORT ATP-BINDING PROTEIN APPD"/>
    <property type="match status" value="1"/>
</dbReference>
<comment type="subcellular location">
    <subcellularLocation>
        <location evidence="1">Membrane</location>
    </subcellularLocation>
</comment>
<keyword evidence="3" id="KW-1003">Cell membrane</keyword>
<evidence type="ECO:0000256" key="5">
    <source>
        <dbReference type="ARBA" id="ARBA00022967"/>
    </source>
</evidence>
<dbReference type="InterPro" id="IPR003439">
    <property type="entry name" value="ABC_transporter-like_ATP-bd"/>
</dbReference>
<dbReference type="GO" id="GO:0005524">
    <property type="term" value="F:ATP binding"/>
    <property type="evidence" value="ECO:0007669"/>
    <property type="project" value="InterPro"/>
</dbReference>
<feature type="non-terminal residue" evidence="8">
    <location>
        <position position="69"/>
    </location>
</feature>
<name>X1AHZ4_9ZZZZ</name>
<dbReference type="GO" id="GO:0016020">
    <property type="term" value="C:membrane"/>
    <property type="evidence" value="ECO:0007669"/>
    <property type="project" value="UniProtKB-SubCell"/>
</dbReference>
<dbReference type="PANTHER" id="PTHR43297:SF14">
    <property type="entry name" value="ATPASE AAA-TYPE CORE DOMAIN-CONTAINING PROTEIN"/>
    <property type="match status" value="1"/>
</dbReference>
<feature type="domain" description="ABC transporter" evidence="7">
    <location>
        <begin position="29"/>
        <end position="68"/>
    </location>
</feature>
<dbReference type="Gene3D" id="3.40.50.300">
    <property type="entry name" value="P-loop containing nucleotide triphosphate hydrolases"/>
    <property type="match status" value="1"/>
</dbReference>